<dbReference type="Proteomes" id="UP001642360">
    <property type="component" value="Unassembled WGS sequence"/>
</dbReference>
<reference evidence="2 3" key="1">
    <citation type="submission" date="2024-02" db="EMBL/GenBank/DDBJ databases">
        <authorList>
            <person name="Vignale AGUSTIN F."/>
            <person name="Sosa J E."/>
            <person name="Modenutti C."/>
        </authorList>
    </citation>
    <scope>NUCLEOTIDE SEQUENCE [LARGE SCALE GENOMIC DNA]</scope>
</reference>
<evidence type="ECO:0000313" key="2">
    <source>
        <dbReference type="EMBL" id="CAK9169022.1"/>
    </source>
</evidence>
<sequence>MSQLSICIDKRLDSLSSRSFRPFIFKINDHLRRENEKAYEPQILAVGPYHRNKVHLQMMEEHKLRYLQELLKRRSESSVNRYVLEMDELEEEARKSYAEPIKLDKDKFLEMMILDGCFIIELFCKLENQNLRDANDPIFNISEIMQSAKRDLLLFENQLSLCVLFRLYDMTEYPDQLTPLIPLAINFLNTNFLGLSCTKIPTDNTNHLLGLVHESWCSSAKVSSRQSRGIDTNHKKEMISLKSVTELQEDGIKFVKAEKEEFLEGVTELREPLIKAEEEESQSFSFLDINFENGIMRIPPLQIDDDIEWQLRNLIAYEQYNGEIAKTYMTDYAFFMDRLLNSPKDVKILRHSKIIENWLGDDEVVSTMFNKIANHVQVNPNSFYYEEVLKEVEEYCKHPCHGWMAYLRYNYCNNPWSILSVIAAILGQSCPKNNEAYDLEIVAIGPYQCGKVKLQMMEERVHATWCSSFAAMVSSPPIDANQGRKWSFMKSAIEVRELGIKFVKATKGFSLLDIKFANGIMKIPPLRISNNTKCFFRNMVA</sequence>
<dbReference type="InterPro" id="IPR004158">
    <property type="entry name" value="DUF247_pln"/>
</dbReference>
<gene>
    <name evidence="2" type="ORF">ILEXP_LOCUS38453</name>
</gene>
<evidence type="ECO:0000313" key="3">
    <source>
        <dbReference type="Proteomes" id="UP001642360"/>
    </source>
</evidence>
<keyword evidence="3" id="KW-1185">Reference proteome</keyword>
<comment type="caution">
    <text evidence="2">The sequence shown here is derived from an EMBL/GenBank/DDBJ whole genome shotgun (WGS) entry which is preliminary data.</text>
</comment>
<accession>A0ABC8THV2</accession>
<feature type="coiled-coil region" evidence="1">
    <location>
        <begin position="72"/>
        <end position="99"/>
    </location>
</feature>
<evidence type="ECO:0000256" key="1">
    <source>
        <dbReference type="SAM" id="Coils"/>
    </source>
</evidence>
<dbReference type="Pfam" id="PF03140">
    <property type="entry name" value="DUF247"/>
    <property type="match status" value="2"/>
</dbReference>
<name>A0ABC8THV2_9AQUA</name>
<dbReference type="EMBL" id="CAUOFW020005209">
    <property type="protein sequence ID" value="CAK9169022.1"/>
    <property type="molecule type" value="Genomic_DNA"/>
</dbReference>
<proteinExistence type="predicted"/>
<dbReference type="AlphaFoldDB" id="A0ABC8THV2"/>
<organism evidence="2 3">
    <name type="scientific">Ilex paraguariensis</name>
    <name type="common">yerba mate</name>
    <dbReference type="NCBI Taxonomy" id="185542"/>
    <lineage>
        <taxon>Eukaryota</taxon>
        <taxon>Viridiplantae</taxon>
        <taxon>Streptophyta</taxon>
        <taxon>Embryophyta</taxon>
        <taxon>Tracheophyta</taxon>
        <taxon>Spermatophyta</taxon>
        <taxon>Magnoliopsida</taxon>
        <taxon>eudicotyledons</taxon>
        <taxon>Gunneridae</taxon>
        <taxon>Pentapetalae</taxon>
        <taxon>asterids</taxon>
        <taxon>campanulids</taxon>
        <taxon>Aquifoliales</taxon>
        <taxon>Aquifoliaceae</taxon>
        <taxon>Ilex</taxon>
    </lineage>
</organism>
<dbReference type="PANTHER" id="PTHR31170:SF17">
    <property type="match status" value="1"/>
</dbReference>
<keyword evidence="1" id="KW-0175">Coiled coil</keyword>
<dbReference type="PANTHER" id="PTHR31170">
    <property type="entry name" value="BNAC04G53230D PROTEIN"/>
    <property type="match status" value="1"/>
</dbReference>
<protein>
    <submittedName>
        <fullName evidence="2">Uncharacterized protein</fullName>
    </submittedName>
</protein>